<evidence type="ECO:0000313" key="2">
    <source>
        <dbReference type="EMBL" id="MDQ7250673.1"/>
    </source>
</evidence>
<gene>
    <name evidence="2" type="ORF">Q8A70_23490</name>
</gene>
<proteinExistence type="predicted"/>
<comment type="caution">
    <text evidence="2">The sequence shown here is derived from an EMBL/GenBank/DDBJ whole genome shotgun (WGS) entry which is preliminary data.</text>
</comment>
<protein>
    <recommendedName>
        <fullName evidence="4">DUF3185 domain-containing protein</fullName>
    </recommendedName>
</protein>
<dbReference type="EMBL" id="JAUYVI010000007">
    <property type="protein sequence ID" value="MDQ7250673.1"/>
    <property type="molecule type" value="Genomic_DNA"/>
</dbReference>
<evidence type="ECO:0000313" key="3">
    <source>
        <dbReference type="Proteomes" id="UP001230156"/>
    </source>
</evidence>
<reference evidence="3" key="1">
    <citation type="submission" date="2023-08" db="EMBL/GenBank/DDBJ databases">
        <title>Rhodospirillaceae gen. nov., a novel taxon isolated from the Yangtze River Yuezi River estuary sludge.</title>
        <authorList>
            <person name="Ruan L."/>
        </authorList>
    </citation>
    <scope>NUCLEOTIDE SEQUENCE [LARGE SCALE GENOMIC DNA]</scope>
    <source>
        <strain evidence="3">R-7</strain>
    </source>
</reference>
<keyword evidence="3" id="KW-1185">Reference proteome</keyword>
<evidence type="ECO:0000256" key="1">
    <source>
        <dbReference type="SAM" id="Phobius"/>
    </source>
</evidence>
<sequence>MKPLTIVGVLLIVLGIAGLVVGRFSYTTEEKVMEVGPIVATAEKEHSIRVPDIAGIIAVLAGGALVFASRRRA</sequence>
<keyword evidence="1" id="KW-1133">Transmembrane helix</keyword>
<name>A0ABU0YV03_9PROT</name>
<keyword evidence="1" id="KW-0812">Transmembrane</keyword>
<dbReference type="Proteomes" id="UP001230156">
    <property type="component" value="Unassembled WGS sequence"/>
</dbReference>
<organism evidence="2 3">
    <name type="scientific">Dongia sedimenti</name>
    <dbReference type="NCBI Taxonomy" id="3064282"/>
    <lineage>
        <taxon>Bacteria</taxon>
        <taxon>Pseudomonadati</taxon>
        <taxon>Pseudomonadota</taxon>
        <taxon>Alphaproteobacteria</taxon>
        <taxon>Rhodospirillales</taxon>
        <taxon>Dongiaceae</taxon>
        <taxon>Dongia</taxon>
    </lineage>
</organism>
<evidence type="ECO:0008006" key="4">
    <source>
        <dbReference type="Google" id="ProtNLM"/>
    </source>
</evidence>
<feature type="transmembrane region" description="Helical" evidence="1">
    <location>
        <begin position="46"/>
        <end position="68"/>
    </location>
</feature>
<accession>A0ABU0YV03</accession>
<dbReference type="RefSeq" id="WP_379960262.1">
    <property type="nucleotide sequence ID" value="NZ_JAUYVI010000007.1"/>
</dbReference>
<keyword evidence="1" id="KW-0472">Membrane</keyword>